<reference evidence="2 3" key="1">
    <citation type="submission" date="2016-04" db="EMBL/GenBank/DDBJ databases">
        <title>Genome sequence of Clostridium magnum DSM 2767.</title>
        <authorList>
            <person name="Poehlein A."/>
            <person name="Uhlig R."/>
            <person name="Fischer R."/>
            <person name="Bahl H."/>
            <person name="Daniel R."/>
        </authorList>
    </citation>
    <scope>NUCLEOTIDE SEQUENCE [LARGE SCALE GENOMIC DNA]</scope>
    <source>
        <strain evidence="2 3">DSM 2767</strain>
    </source>
</reference>
<comment type="caution">
    <text evidence="2">The sequence shown here is derived from an EMBL/GenBank/DDBJ whole genome shotgun (WGS) entry which is preliminary data.</text>
</comment>
<dbReference type="InterPro" id="IPR007253">
    <property type="entry name" value="Cell_wall-bd_2"/>
</dbReference>
<dbReference type="STRING" id="1121326.CLMAG_63480"/>
<dbReference type="Pfam" id="PF01522">
    <property type="entry name" value="Polysacc_deac_1"/>
    <property type="match status" value="1"/>
</dbReference>
<dbReference type="PANTHER" id="PTHR10587:SF125">
    <property type="entry name" value="POLYSACCHARIDE DEACETYLASE YHEN-RELATED"/>
    <property type="match status" value="1"/>
</dbReference>
<dbReference type="PATRIC" id="fig|1121326.3.peg.6416"/>
<dbReference type="PROSITE" id="PS51677">
    <property type="entry name" value="NODB"/>
    <property type="match status" value="1"/>
</dbReference>
<sequence>MLKKGYLFILGWLILTLVFISNEVFADKIQKKFWGSGRHAVDTNMSQDNWGKPSSAVLVSGGDFEDAFSAVPLAKKFNAPIILVNRKVLDSYVKDKLIRSNIKKVFIVGVTGGISEDLEGYIDGTNIRYQRILRSDIQESNLKIAQFIVKNSSIKVASREDSLNELSFQPTDVVKEIPILLVNNQGLSEGFTKNMYNSEGVSSEYRYRRSMKKVNEFQSNVEFRSIYVTIGSGLTDKLNRETSTAKTNYTDTLINSNMFLLKTPFGSKVSLINNLTNLRKEDAVPEVTVQTLLSNKKTDEDRSYDAEKVSKILDNNFESDGRKIAFLTFDDGPSTTVTPKILDILKNNDIKATFFLIGSSIQADEESKSLVVRILQEGHAIGNHTYTHNLKAIYPGNKVNPERYMEEVKETNDAISNAIGQEFKTRITRMPGGCMSRKYYNDPNLNTFNTVLRENNMYSIDWNAYDGDSDGRRKSAEELLKEVKNTVGNQEKVVLLMHDTYGKEETARALPKIIEYLRSQRYEFRKIK</sequence>
<name>A0A162QBZ9_9CLOT</name>
<dbReference type="Gene3D" id="3.20.20.370">
    <property type="entry name" value="Glycoside hydrolase/deacetylase"/>
    <property type="match status" value="1"/>
</dbReference>
<dbReference type="OrthoDB" id="258610at2"/>
<dbReference type="CDD" id="cd10944">
    <property type="entry name" value="CE4_SmPgdA_like"/>
    <property type="match status" value="1"/>
</dbReference>
<dbReference type="InterPro" id="IPR002509">
    <property type="entry name" value="NODB_dom"/>
</dbReference>
<evidence type="ECO:0000259" key="1">
    <source>
        <dbReference type="PROSITE" id="PS51677"/>
    </source>
</evidence>
<organism evidence="2 3">
    <name type="scientific">Clostridium magnum DSM 2767</name>
    <dbReference type="NCBI Taxonomy" id="1121326"/>
    <lineage>
        <taxon>Bacteria</taxon>
        <taxon>Bacillati</taxon>
        <taxon>Bacillota</taxon>
        <taxon>Clostridia</taxon>
        <taxon>Eubacteriales</taxon>
        <taxon>Clostridiaceae</taxon>
        <taxon>Clostridium</taxon>
    </lineage>
</organism>
<dbReference type="RefSeq" id="WP_066631216.1">
    <property type="nucleotide sequence ID" value="NZ_FQXL01000026.1"/>
</dbReference>
<dbReference type="InterPro" id="IPR011330">
    <property type="entry name" value="Glyco_hydro/deAcase_b/a-brl"/>
</dbReference>
<evidence type="ECO:0000313" key="3">
    <source>
        <dbReference type="Proteomes" id="UP000076603"/>
    </source>
</evidence>
<dbReference type="Proteomes" id="UP000076603">
    <property type="component" value="Unassembled WGS sequence"/>
</dbReference>
<dbReference type="SUPFAM" id="SSF88713">
    <property type="entry name" value="Glycoside hydrolase/deacetylase"/>
    <property type="match status" value="1"/>
</dbReference>
<protein>
    <submittedName>
        <fullName evidence="2">Peptidoglycan-N-acetylglucosamine deacetylase</fullName>
        <ecNumber evidence="2">3.5.1.104</ecNumber>
    </submittedName>
</protein>
<dbReference type="GO" id="GO:0016810">
    <property type="term" value="F:hydrolase activity, acting on carbon-nitrogen (but not peptide) bonds"/>
    <property type="evidence" value="ECO:0007669"/>
    <property type="project" value="InterPro"/>
</dbReference>
<keyword evidence="2" id="KW-0378">Hydrolase</keyword>
<dbReference type="EMBL" id="LWAE01000021">
    <property type="protein sequence ID" value="KZL88365.1"/>
    <property type="molecule type" value="Genomic_DNA"/>
</dbReference>
<dbReference type="Pfam" id="PF04122">
    <property type="entry name" value="CW_binding_2"/>
    <property type="match status" value="1"/>
</dbReference>
<evidence type="ECO:0000313" key="2">
    <source>
        <dbReference type="EMBL" id="KZL88365.1"/>
    </source>
</evidence>
<dbReference type="Gene3D" id="3.40.50.12090">
    <property type="match status" value="1"/>
</dbReference>
<feature type="domain" description="NodB homology" evidence="1">
    <location>
        <begin position="323"/>
        <end position="525"/>
    </location>
</feature>
<gene>
    <name evidence="2" type="primary">pgdA_6</name>
    <name evidence="2" type="ORF">CLMAG_63480</name>
</gene>
<dbReference type="PANTHER" id="PTHR10587">
    <property type="entry name" value="GLYCOSYL TRANSFERASE-RELATED"/>
    <property type="match status" value="1"/>
</dbReference>
<accession>A0A162QBZ9</accession>
<dbReference type="InterPro" id="IPR050248">
    <property type="entry name" value="Polysacc_deacetylase_ArnD"/>
</dbReference>
<dbReference type="EC" id="3.5.1.104" evidence="2"/>
<dbReference type="AlphaFoldDB" id="A0A162QBZ9"/>
<dbReference type="GO" id="GO:0005975">
    <property type="term" value="P:carbohydrate metabolic process"/>
    <property type="evidence" value="ECO:0007669"/>
    <property type="project" value="InterPro"/>
</dbReference>
<proteinExistence type="predicted"/>
<keyword evidence="3" id="KW-1185">Reference proteome</keyword>